<protein>
    <submittedName>
        <fullName evidence="2">DNA binding domain protein, excisionase family</fullName>
    </submittedName>
</protein>
<feature type="domain" description="Helix-turn-helix" evidence="1">
    <location>
        <begin position="9"/>
        <end position="59"/>
    </location>
</feature>
<dbReference type="NCBIfam" id="TIGR01764">
    <property type="entry name" value="excise"/>
    <property type="match status" value="1"/>
</dbReference>
<sequence length="134" mass="15504">MTIHQPHDLLTVQEVARKLRLSDDTVRRQIREGTLEAIRVRTTPTGREQYRVPARAVEDILGTATSVPMSDLFAPLREAFSVLSEEEREEILAQAVRWARERLPEPAGERLPALTEEELTQRFRHSRLAREPQR</sequence>
<evidence type="ECO:0000259" key="1">
    <source>
        <dbReference type="Pfam" id="PF12728"/>
    </source>
</evidence>
<dbReference type="HOGENOM" id="CLU_1892779_0_0_0"/>
<dbReference type="InterPro" id="IPR041657">
    <property type="entry name" value="HTH_17"/>
</dbReference>
<reference evidence="2 3" key="2">
    <citation type="journal article" date="2012" name="Stand. Genomic Sci.">
        <title>Complete genome sequence of the orange-red pigmented, radioresistant Deinococcus proteolyticus type strain (MRP(T)).</title>
        <authorList>
            <person name="Copeland A."/>
            <person name="Zeytun A."/>
            <person name="Yassawong M."/>
            <person name="Nolan M."/>
            <person name="Lucas S."/>
            <person name="Hammon N."/>
            <person name="Deshpande S."/>
            <person name="Cheng J.F."/>
            <person name="Han C."/>
            <person name="Tapia R."/>
            <person name="Goodwin L.A."/>
            <person name="Pitluck S."/>
            <person name="Mavromatis K."/>
            <person name="Liolios K."/>
            <person name="Pagani I."/>
            <person name="Ivanova N."/>
            <person name="Mikhailova N."/>
            <person name="Pati A."/>
            <person name="Chen A."/>
            <person name="Palaniappan K."/>
            <person name="Land M."/>
            <person name="Hauser L."/>
            <person name="Jeffries C.D."/>
            <person name="Brambilla E.M."/>
            <person name="Rohde M."/>
            <person name="Sikorski J."/>
            <person name="Pukall R."/>
            <person name="Goker M."/>
            <person name="Detter J.C."/>
            <person name="Woyke T."/>
            <person name="Bristow J."/>
            <person name="Eisen J.A."/>
            <person name="Markowitz V."/>
            <person name="Hugenholtz P."/>
            <person name="Kyrpides N.C."/>
            <person name="Klenk H.P."/>
            <person name="Lapidus A."/>
        </authorList>
    </citation>
    <scope>NUCLEOTIDE SEQUENCE [LARGE SCALE GENOMIC DNA]</scope>
    <source>
        <strain evidence="3">ATCC 35074 / DSM 20540 / JCM 6276 / NBRC 101906 / NCIMB 13154 / VKM Ac-1939 / CCM 2703 / MRP</strain>
        <plasmid evidence="3">Plasmid pDEIPR02</plasmid>
    </source>
</reference>
<dbReference type="Pfam" id="PF12728">
    <property type="entry name" value="HTH_17"/>
    <property type="match status" value="1"/>
</dbReference>
<dbReference type="AlphaFoldDB" id="F0RQR5"/>
<dbReference type="GO" id="GO:0003677">
    <property type="term" value="F:DNA binding"/>
    <property type="evidence" value="ECO:0007669"/>
    <property type="project" value="InterPro"/>
</dbReference>
<gene>
    <name evidence="2" type="ordered locus">Deipr_2507</name>
</gene>
<keyword evidence="3" id="KW-1185">Reference proteome</keyword>
<dbReference type="InterPro" id="IPR010093">
    <property type="entry name" value="SinI_DNA-bd"/>
</dbReference>
<accession>F0RQR5</accession>
<dbReference type="RefSeq" id="WP_013615978.1">
    <property type="nucleotide sequence ID" value="NC_015162.1"/>
</dbReference>
<evidence type="ECO:0000313" key="2">
    <source>
        <dbReference type="EMBL" id="ADY27624.1"/>
    </source>
</evidence>
<reference evidence="3" key="1">
    <citation type="submission" date="2011-02" db="EMBL/GenBank/DDBJ databases">
        <title>The complete sequence of plasmid2 of Deinococcus proteolyticus DSM 20540.</title>
        <authorList>
            <consortium name="US DOE Joint Genome Institute (JGI-PGF)"/>
            <person name="Lucas S."/>
            <person name="Copeland A."/>
            <person name="Lapidus A."/>
            <person name="Bruce D."/>
            <person name="Goodwin L."/>
            <person name="Pitluck S."/>
            <person name="Kyrpides N."/>
            <person name="Mavromatis K."/>
            <person name="Pagani I."/>
            <person name="Ivanova N."/>
            <person name="Ovchinnikova G."/>
            <person name="Zeytun A."/>
            <person name="Detter J.C."/>
            <person name="Han C."/>
            <person name="Land M."/>
            <person name="Hauser L."/>
            <person name="Markowitz V."/>
            <person name="Cheng J.-F."/>
            <person name="Hugenholtz P."/>
            <person name="Woyke T."/>
            <person name="Wu D."/>
            <person name="Pukall R."/>
            <person name="Steenblock K."/>
            <person name="Brambilla E."/>
            <person name="Klenk H.-P."/>
            <person name="Eisen J.A."/>
        </authorList>
    </citation>
    <scope>NUCLEOTIDE SEQUENCE [LARGE SCALE GENOMIC DNA]</scope>
    <source>
        <strain evidence="3">ATCC 35074 / DSM 20540 / JCM 6276 / NBRC 101906 / NCIMB 13154 / VKM Ac-1939 / CCM 2703 / MRP</strain>
        <plasmid evidence="3">Plasmid pDEIPR02</plasmid>
    </source>
</reference>
<keyword evidence="2" id="KW-0614">Plasmid</keyword>
<proteinExistence type="predicted"/>
<dbReference type="KEGG" id="dpt:Deipr_2507"/>
<evidence type="ECO:0000313" key="3">
    <source>
        <dbReference type="Proteomes" id="UP000007718"/>
    </source>
</evidence>
<dbReference type="OrthoDB" id="68629at2"/>
<dbReference type="EMBL" id="CP002538">
    <property type="protein sequence ID" value="ADY27624.1"/>
    <property type="molecule type" value="Genomic_DNA"/>
</dbReference>
<dbReference type="Proteomes" id="UP000007718">
    <property type="component" value="Plasmid pDEIPR02"/>
</dbReference>
<geneLocation type="plasmid" evidence="2 3">
    <name>pDEIPR02</name>
</geneLocation>
<organism evidence="2 3">
    <name type="scientific">Deinococcus proteolyticus (strain ATCC 35074 / DSM 20540 / JCM 6276 / NBRC 101906 / NCIMB 13154 / VKM Ac-1939 / CCM 2703 / MRP)</name>
    <dbReference type="NCBI Taxonomy" id="693977"/>
    <lineage>
        <taxon>Bacteria</taxon>
        <taxon>Thermotogati</taxon>
        <taxon>Deinococcota</taxon>
        <taxon>Deinococci</taxon>
        <taxon>Deinococcales</taxon>
        <taxon>Deinococcaceae</taxon>
        <taxon>Deinococcus</taxon>
    </lineage>
</organism>
<name>F0RQR5_DEIPM</name>